<dbReference type="AlphaFoldDB" id="A0AA36B4P0"/>
<keyword evidence="2" id="KW-1185">Reference proteome</keyword>
<accession>A0AA36B4P0</accession>
<protein>
    <submittedName>
        <fullName evidence="1">Uncharacterized protein</fullName>
    </submittedName>
</protein>
<reference evidence="1" key="1">
    <citation type="submission" date="2023-08" db="EMBL/GenBank/DDBJ databases">
        <authorList>
            <person name="Alioto T."/>
            <person name="Alioto T."/>
            <person name="Gomez Garrido J."/>
        </authorList>
    </citation>
    <scope>NUCLEOTIDE SEQUENCE</scope>
</reference>
<organism evidence="1 2">
    <name type="scientific">Octopus vulgaris</name>
    <name type="common">Common octopus</name>
    <dbReference type="NCBI Taxonomy" id="6645"/>
    <lineage>
        <taxon>Eukaryota</taxon>
        <taxon>Metazoa</taxon>
        <taxon>Spiralia</taxon>
        <taxon>Lophotrochozoa</taxon>
        <taxon>Mollusca</taxon>
        <taxon>Cephalopoda</taxon>
        <taxon>Coleoidea</taxon>
        <taxon>Octopodiformes</taxon>
        <taxon>Octopoda</taxon>
        <taxon>Incirrata</taxon>
        <taxon>Octopodidae</taxon>
        <taxon>Octopus</taxon>
    </lineage>
</organism>
<dbReference type="EMBL" id="OX597821">
    <property type="protein sequence ID" value="CAI9727106.1"/>
    <property type="molecule type" value="Genomic_DNA"/>
</dbReference>
<dbReference type="Proteomes" id="UP001162480">
    <property type="component" value="Chromosome 8"/>
</dbReference>
<evidence type="ECO:0000313" key="1">
    <source>
        <dbReference type="EMBL" id="CAI9727106.1"/>
    </source>
</evidence>
<gene>
    <name evidence="1" type="ORF">OCTVUL_1B012266</name>
</gene>
<proteinExistence type="predicted"/>
<evidence type="ECO:0000313" key="2">
    <source>
        <dbReference type="Proteomes" id="UP001162480"/>
    </source>
</evidence>
<sequence length="98" mass="11628">MKHCSAQWNLLRSKIILKGYKSQIPICEFSNLDSNRFRFIVILKGYKSQIPICEFSNLDPNRFRFTVILKGYKSQIPVYEHYENVQRVLYKCDNSSIC</sequence>
<name>A0AA36B4P0_OCTVU</name>